<evidence type="ECO:0000313" key="8">
    <source>
        <dbReference type="EMBL" id="RAI59707.1"/>
    </source>
</evidence>
<dbReference type="AlphaFoldDB" id="A0A327MB00"/>
<evidence type="ECO:0000256" key="1">
    <source>
        <dbReference type="ARBA" id="ARBA00010617"/>
    </source>
</evidence>
<dbReference type="InterPro" id="IPR001128">
    <property type="entry name" value="Cyt_P450"/>
</dbReference>
<dbReference type="OrthoDB" id="9764248at2"/>
<dbReference type="InterPro" id="IPR036396">
    <property type="entry name" value="Cyt_P450_sf"/>
</dbReference>
<keyword evidence="3 7" id="KW-0479">Metal-binding</keyword>
<dbReference type="GO" id="GO:0004497">
    <property type="term" value="F:monooxygenase activity"/>
    <property type="evidence" value="ECO:0007669"/>
    <property type="project" value="UniProtKB-KW"/>
</dbReference>
<dbReference type="Gene3D" id="1.10.630.10">
    <property type="entry name" value="Cytochrome P450"/>
    <property type="match status" value="1"/>
</dbReference>
<comment type="cofactor">
    <cofactor evidence="7">
        <name>heme</name>
        <dbReference type="ChEBI" id="CHEBI:30413"/>
    </cofactor>
</comment>
<feature type="binding site" description="axial binding residue" evidence="7">
    <location>
        <position position="377"/>
    </location>
    <ligand>
        <name>heme</name>
        <dbReference type="ChEBI" id="CHEBI:30413"/>
    </ligand>
    <ligandPart>
        <name>Fe</name>
        <dbReference type="ChEBI" id="CHEBI:18248"/>
    </ligandPart>
</feature>
<evidence type="ECO:0000313" key="9">
    <source>
        <dbReference type="Proteomes" id="UP000249065"/>
    </source>
</evidence>
<accession>A0A327MB00</accession>
<keyword evidence="4" id="KW-0560">Oxidoreductase</keyword>
<dbReference type="Pfam" id="PF00067">
    <property type="entry name" value="p450"/>
    <property type="match status" value="1"/>
</dbReference>
<evidence type="ECO:0000256" key="6">
    <source>
        <dbReference type="ARBA" id="ARBA00023033"/>
    </source>
</evidence>
<proteinExistence type="inferred from homology"/>
<evidence type="ECO:0000256" key="3">
    <source>
        <dbReference type="ARBA" id="ARBA00022723"/>
    </source>
</evidence>
<dbReference type="PRINTS" id="PR00463">
    <property type="entry name" value="EP450I"/>
</dbReference>
<keyword evidence="6" id="KW-0503">Monooxygenase</keyword>
<name>A0A327MB00_9PROT</name>
<dbReference type="PANTHER" id="PTHR24291:SF50">
    <property type="entry name" value="BIFUNCTIONAL ALBAFLAVENONE MONOOXYGENASE_TERPENE SYNTHASE"/>
    <property type="match status" value="1"/>
</dbReference>
<gene>
    <name evidence="8" type="ORF">DOO78_08515</name>
</gene>
<dbReference type="GO" id="GO:0005506">
    <property type="term" value="F:iron ion binding"/>
    <property type="evidence" value="ECO:0007669"/>
    <property type="project" value="InterPro"/>
</dbReference>
<dbReference type="Proteomes" id="UP000249065">
    <property type="component" value="Unassembled WGS sequence"/>
</dbReference>
<keyword evidence="5 7" id="KW-0408">Iron</keyword>
<dbReference type="InterPro" id="IPR002401">
    <property type="entry name" value="Cyt_P450_E_grp-I"/>
</dbReference>
<organism evidence="8 9">
    <name type="scientific">Roseicella frigidaeris</name>
    <dbReference type="NCBI Taxonomy" id="2230885"/>
    <lineage>
        <taxon>Bacteria</taxon>
        <taxon>Pseudomonadati</taxon>
        <taxon>Pseudomonadota</taxon>
        <taxon>Alphaproteobacteria</taxon>
        <taxon>Acetobacterales</taxon>
        <taxon>Roseomonadaceae</taxon>
        <taxon>Roseicella</taxon>
    </lineage>
</organism>
<comment type="similarity">
    <text evidence="1">Belongs to the cytochrome P450 family.</text>
</comment>
<evidence type="ECO:0000256" key="2">
    <source>
        <dbReference type="ARBA" id="ARBA00022617"/>
    </source>
</evidence>
<reference evidence="9" key="1">
    <citation type="submission" date="2018-06" db="EMBL/GenBank/DDBJ databases">
        <authorList>
            <person name="Khan S.A."/>
        </authorList>
    </citation>
    <scope>NUCLEOTIDE SEQUENCE [LARGE SCALE GENOMIC DNA]</scope>
    <source>
        <strain evidence="9">DB-1506</strain>
    </source>
</reference>
<dbReference type="PRINTS" id="PR00385">
    <property type="entry name" value="P450"/>
</dbReference>
<evidence type="ECO:0000256" key="7">
    <source>
        <dbReference type="PIRSR" id="PIRSR602401-1"/>
    </source>
</evidence>
<evidence type="ECO:0000256" key="5">
    <source>
        <dbReference type="ARBA" id="ARBA00023004"/>
    </source>
</evidence>
<dbReference type="GO" id="GO:0016705">
    <property type="term" value="F:oxidoreductase activity, acting on paired donors, with incorporation or reduction of molecular oxygen"/>
    <property type="evidence" value="ECO:0007669"/>
    <property type="project" value="InterPro"/>
</dbReference>
<dbReference type="SUPFAM" id="SSF48264">
    <property type="entry name" value="Cytochrome P450"/>
    <property type="match status" value="1"/>
</dbReference>
<dbReference type="InterPro" id="IPR050196">
    <property type="entry name" value="Cytochrome_P450_Monoox"/>
</dbReference>
<dbReference type="GO" id="GO:0020037">
    <property type="term" value="F:heme binding"/>
    <property type="evidence" value="ECO:0007669"/>
    <property type="project" value="InterPro"/>
</dbReference>
<sequence>MLRRARRSFLEVWLDAHFEQEMIPTRLLARRILICNSPDSVQDAFIDQHAALERKSPQMRHALEPLLGDGLFISDGLVWKERRRVVAAVTHPSRLASLTPVMTEVAAEFREAWRARPAGQPLDLLAAMGQLAAEVICRTLFGRRLGGEAAATVVQAFARYQARIGHLDLFSVLGLPDWLPRRRGGVTAEVRQIHAVIEGLVQEAMQGGEASLIRAMAEAALPGSGRPMDATAFRNEAATLFMAGHETTANALAWAFYLLSQAPAAEARAVAEAGALGGRAATWEDLPRLPFLRAVVEETLRLYPPVPLLARQAQESITIAGHAVHPGDLVMVVPWLLHRHRRWWRWPDQFLPDRFLPGGPERPRHAYVPFSLGPRVCTGMGFGLAEAVIVLATLLPAFHLRLAPGARVFPVCRLTLRPGEALPMLLTPR</sequence>
<keyword evidence="2 7" id="KW-0349">Heme</keyword>
<dbReference type="EMBL" id="QLIX01000004">
    <property type="protein sequence ID" value="RAI59707.1"/>
    <property type="molecule type" value="Genomic_DNA"/>
</dbReference>
<protein>
    <submittedName>
        <fullName evidence="8">Cytochrome P450</fullName>
    </submittedName>
</protein>
<keyword evidence="9" id="KW-1185">Reference proteome</keyword>
<evidence type="ECO:0000256" key="4">
    <source>
        <dbReference type="ARBA" id="ARBA00023002"/>
    </source>
</evidence>
<dbReference type="PANTHER" id="PTHR24291">
    <property type="entry name" value="CYTOCHROME P450 FAMILY 4"/>
    <property type="match status" value="1"/>
</dbReference>
<comment type="caution">
    <text evidence="8">The sequence shown here is derived from an EMBL/GenBank/DDBJ whole genome shotgun (WGS) entry which is preliminary data.</text>
</comment>